<dbReference type="Proteomes" id="UP001443914">
    <property type="component" value="Unassembled WGS sequence"/>
</dbReference>
<dbReference type="SMART" id="SM00777">
    <property type="entry name" value="Mad3_BUB1_I"/>
    <property type="match status" value="1"/>
</dbReference>
<accession>A0AAW1JA81</accession>
<protein>
    <recommendedName>
        <fullName evidence="2">BUB1 N-terminal domain-containing protein</fullName>
    </recommendedName>
</protein>
<feature type="compositionally biased region" description="Basic and acidic residues" evidence="1">
    <location>
        <begin position="162"/>
        <end position="177"/>
    </location>
</feature>
<reference evidence="3" key="1">
    <citation type="submission" date="2024-03" db="EMBL/GenBank/DDBJ databases">
        <title>WGS assembly of Saponaria officinalis var. Norfolk2.</title>
        <authorList>
            <person name="Jenkins J."/>
            <person name="Shu S."/>
            <person name="Grimwood J."/>
            <person name="Barry K."/>
            <person name="Goodstein D."/>
            <person name="Schmutz J."/>
            <person name="Leebens-Mack J."/>
            <person name="Osbourn A."/>
        </authorList>
    </citation>
    <scope>NUCLEOTIDE SEQUENCE [LARGE SCALE GENOMIC DNA]</scope>
    <source>
        <strain evidence="3">JIC</strain>
    </source>
</reference>
<keyword evidence="4" id="KW-1185">Reference proteome</keyword>
<gene>
    <name evidence="3" type="ORF">RND81_08G209900</name>
</gene>
<dbReference type="FunFam" id="1.25.40.430:FF:000005">
    <property type="entry name" value="Mad3/BUB1 homology region 1"/>
    <property type="match status" value="1"/>
</dbReference>
<dbReference type="AlphaFoldDB" id="A0AAW1JA81"/>
<organism evidence="3 4">
    <name type="scientific">Saponaria officinalis</name>
    <name type="common">Common soapwort</name>
    <name type="synonym">Lychnis saponaria</name>
    <dbReference type="NCBI Taxonomy" id="3572"/>
    <lineage>
        <taxon>Eukaryota</taxon>
        <taxon>Viridiplantae</taxon>
        <taxon>Streptophyta</taxon>
        <taxon>Embryophyta</taxon>
        <taxon>Tracheophyta</taxon>
        <taxon>Spermatophyta</taxon>
        <taxon>Magnoliopsida</taxon>
        <taxon>eudicotyledons</taxon>
        <taxon>Gunneridae</taxon>
        <taxon>Pentapetalae</taxon>
        <taxon>Caryophyllales</taxon>
        <taxon>Caryophyllaceae</taxon>
        <taxon>Caryophylleae</taxon>
        <taxon>Saponaria</taxon>
    </lineage>
</organism>
<dbReference type="EMBL" id="JBDFQZ010000008">
    <property type="protein sequence ID" value="KAK9699999.1"/>
    <property type="molecule type" value="Genomic_DNA"/>
</dbReference>
<dbReference type="PANTHER" id="PTHR14030:SF2">
    <property type="entry name" value="OS11G0128700 PROTEIN"/>
    <property type="match status" value="1"/>
</dbReference>
<evidence type="ECO:0000313" key="3">
    <source>
        <dbReference type="EMBL" id="KAK9699999.1"/>
    </source>
</evidence>
<evidence type="ECO:0000313" key="4">
    <source>
        <dbReference type="Proteomes" id="UP001443914"/>
    </source>
</evidence>
<feature type="domain" description="BUB1 N-terminal" evidence="2">
    <location>
        <begin position="14"/>
        <end position="171"/>
    </location>
</feature>
<comment type="caution">
    <text evidence="3">The sequence shown here is derived from an EMBL/GenBank/DDBJ whole genome shotgun (WGS) entry which is preliminary data.</text>
</comment>
<feature type="region of interest" description="Disordered" evidence="1">
    <location>
        <begin position="159"/>
        <end position="196"/>
    </location>
</feature>
<proteinExistence type="predicted"/>
<name>A0AAW1JA81_SAPOF</name>
<feature type="compositionally biased region" description="Acidic residues" evidence="1">
    <location>
        <begin position="342"/>
        <end position="351"/>
    </location>
</feature>
<feature type="compositionally biased region" description="Basic and acidic residues" evidence="1">
    <location>
        <begin position="185"/>
        <end position="196"/>
    </location>
</feature>
<dbReference type="GO" id="GO:0004672">
    <property type="term" value="F:protein kinase activity"/>
    <property type="evidence" value="ECO:0007669"/>
    <property type="project" value="TreeGrafter"/>
</dbReference>
<dbReference type="InterPro" id="IPR013212">
    <property type="entry name" value="Mad3/Bub1_I"/>
</dbReference>
<dbReference type="Gene3D" id="1.25.40.430">
    <property type="match status" value="1"/>
</dbReference>
<dbReference type="PROSITE" id="PS51489">
    <property type="entry name" value="BUB1_N"/>
    <property type="match status" value="1"/>
</dbReference>
<feature type="compositionally biased region" description="Basic and acidic residues" evidence="1">
    <location>
        <begin position="320"/>
        <end position="341"/>
    </location>
</feature>
<evidence type="ECO:0000256" key="1">
    <source>
        <dbReference type="SAM" id="MobiDB-lite"/>
    </source>
</evidence>
<dbReference type="PANTHER" id="PTHR14030">
    <property type="entry name" value="MITOTIC CHECKPOINT SERINE/THREONINE-PROTEIN KINASE BUB1"/>
    <property type="match status" value="1"/>
</dbReference>
<evidence type="ECO:0000259" key="2">
    <source>
        <dbReference type="PROSITE" id="PS51489"/>
    </source>
</evidence>
<sequence length="526" mass="60468">MTAKTTTNDIFTAIISDIKSYSGDDPLLPWLRGIRKLRDTLSPQLLQEKLPRFLQKCAQSFDSDRRYRNDLRYLRIWLQLMDYADDPKALLRNMETKKIGIKRALFYQAYALYYEKLKKFDGADQMYRLGVQNLAEPLDELQKSYDEFLQRLERHKHKRVQRREQKIARRPLSDRESTNPVCSFKENDENSFKVDKNPEKSVLKECSLGADSKSKGKSTECDMIEQSKLYRDDSVVSKFADSAIVGRSEVEDACHHGLVEPTINMKEAMNAINNMFREPIEPSNAVRRSSKSLPKKDDSTSNVFKVFINENSESAVRSSRQQDDERHKTHQSVHEPLKIFVDDEASNDSEPSESQTSSTDGSPSSSVDAFVFLRPNDHHSESSNDMKLDKSSKKTRTNFREDTVVRRFVGSAILDEPQVEDICHHGLVDPTVNLKEAMEDINGMFGKPIDFVRTTRRKRQEKTAAFVKNDYGGFSILPDDEFNADDGKQPPETSSAEIQDDLYEPTVFTKEAMDDINDLFRMPLDF</sequence>
<feature type="region of interest" description="Disordered" evidence="1">
    <location>
        <begin position="480"/>
        <end position="502"/>
    </location>
</feature>
<dbReference type="InterPro" id="IPR015661">
    <property type="entry name" value="Bub1/Mad3"/>
</dbReference>
<dbReference type="GO" id="GO:0051754">
    <property type="term" value="P:meiotic sister chromatid cohesion, centromeric"/>
    <property type="evidence" value="ECO:0007669"/>
    <property type="project" value="TreeGrafter"/>
</dbReference>
<feature type="compositionally biased region" description="Basic and acidic residues" evidence="1">
    <location>
        <begin position="375"/>
        <end position="396"/>
    </location>
</feature>
<dbReference type="Pfam" id="PF08311">
    <property type="entry name" value="Mad3_BUB1_I"/>
    <property type="match status" value="1"/>
</dbReference>
<feature type="compositionally biased region" description="Low complexity" evidence="1">
    <location>
        <begin position="352"/>
        <end position="366"/>
    </location>
</feature>
<dbReference type="GO" id="GO:0007094">
    <property type="term" value="P:mitotic spindle assembly checkpoint signaling"/>
    <property type="evidence" value="ECO:0007669"/>
    <property type="project" value="InterPro"/>
</dbReference>
<feature type="region of interest" description="Disordered" evidence="1">
    <location>
        <begin position="312"/>
        <end position="396"/>
    </location>
</feature>